<dbReference type="Proteomes" id="UP000321080">
    <property type="component" value="Unassembled WGS sequence"/>
</dbReference>
<dbReference type="EMBL" id="VRKQ01000018">
    <property type="protein sequence ID" value="TXG35297.1"/>
    <property type="molecule type" value="Genomic_DNA"/>
</dbReference>
<gene>
    <name evidence="1" type="ORF">FUA22_16240</name>
</gene>
<dbReference type="InterPro" id="IPR021284">
    <property type="entry name" value="DUF2750"/>
</dbReference>
<protein>
    <submittedName>
        <fullName evidence="1">DUF2750 domain-containing protein</fullName>
    </submittedName>
</protein>
<comment type="caution">
    <text evidence="1">The sequence shown here is derived from an EMBL/GenBank/DDBJ whole genome shotgun (WGS) entry which is preliminary data.</text>
</comment>
<evidence type="ECO:0000313" key="1">
    <source>
        <dbReference type="EMBL" id="TXG35297.1"/>
    </source>
</evidence>
<sequence>MMNKMRNKANCIYPYVSSHQTKMHDKKHQNIIELNNAERYDYLVRKVADFETIFLIYGKFWQISTPNINGIECIMVFPKKDFAQRHIKLEKSKYVKKKNLYKFINWLRRDKSDELNLAVFLNQKNEAKIVNSSELKNDLLKECKQNE</sequence>
<reference evidence="1 2" key="1">
    <citation type="submission" date="2019-08" db="EMBL/GenBank/DDBJ databases">
        <title>Seonamhaeicola sediminis sp. nov., isolated from marine sediment.</title>
        <authorList>
            <person name="Cao W.R."/>
        </authorList>
    </citation>
    <scope>NUCLEOTIDE SEQUENCE [LARGE SCALE GENOMIC DNA]</scope>
    <source>
        <strain evidence="1 2">1505</strain>
    </source>
</reference>
<organism evidence="1 2">
    <name type="scientific">Seonamhaeicola maritimus</name>
    <dbReference type="NCBI Taxonomy" id="2591822"/>
    <lineage>
        <taxon>Bacteria</taxon>
        <taxon>Pseudomonadati</taxon>
        <taxon>Bacteroidota</taxon>
        <taxon>Flavobacteriia</taxon>
        <taxon>Flavobacteriales</taxon>
        <taxon>Flavobacteriaceae</taxon>
    </lineage>
</organism>
<dbReference type="AlphaFoldDB" id="A0A5C7GEY4"/>
<evidence type="ECO:0000313" key="2">
    <source>
        <dbReference type="Proteomes" id="UP000321080"/>
    </source>
</evidence>
<dbReference type="Pfam" id="PF11042">
    <property type="entry name" value="DUF2750"/>
    <property type="match status" value="1"/>
</dbReference>
<accession>A0A5C7GEY4</accession>
<keyword evidence="2" id="KW-1185">Reference proteome</keyword>
<proteinExistence type="predicted"/>
<dbReference type="OrthoDB" id="2936081at2"/>
<name>A0A5C7GEY4_9FLAO</name>